<comment type="function">
    <text evidence="9">Catalyzes the NADPH-dependent rearrangement and reduction of 1-deoxy-D-xylulose-5-phosphate (DXP) to 2-C-methyl-D-erythritol 4-phosphate (MEP).</text>
</comment>
<feature type="binding site" evidence="9">
    <location>
        <position position="126"/>
    </location>
    <ligand>
        <name>NADPH</name>
        <dbReference type="ChEBI" id="CHEBI:57783"/>
    </ligand>
</feature>
<feature type="binding site" evidence="9">
    <location>
        <position position="199"/>
    </location>
    <ligand>
        <name>1-deoxy-D-xylulose 5-phosphate</name>
        <dbReference type="ChEBI" id="CHEBI:57792"/>
    </ligand>
</feature>
<feature type="domain" description="1-deoxy-D-xylulose 5-phosphate reductoisomerase N-terminal" evidence="10">
    <location>
        <begin position="4"/>
        <end position="132"/>
    </location>
</feature>
<comment type="caution">
    <text evidence="9">Lacks conserved residue(s) required for the propagation of feature annotation.</text>
</comment>
<dbReference type="HAMAP" id="MF_00183">
    <property type="entry name" value="DXP_reductoisom"/>
    <property type="match status" value="1"/>
</dbReference>
<feature type="binding site" evidence="9">
    <location>
        <position position="176"/>
    </location>
    <ligand>
        <name>1-deoxy-D-xylulose 5-phosphate</name>
        <dbReference type="ChEBI" id="CHEBI:57792"/>
    </ligand>
</feature>
<feature type="binding site" evidence="9">
    <location>
        <position position="221"/>
    </location>
    <ligand>
        <name>Mn(2+)</name>
        <dbReference type="ChEBI" id="CHEBI:29035"/>
    </ligand>
</feature>
<organism evidence="13 14">
    <name type="scientific">Clostridium cavendishii DSM 21758</name>
    <dbReference type="NCBI Taxonomy" id="1121302"/>
    <lineage>
        <taxon>Bacteria</taxon>
        <taxon>Bacillati</taxon>
        <taxon>Bacillota</taxon>
        <taxon>Clostridia</taxon>
        <taxon>Eubacteriales</taxon>
        <taxon>Clostridiaceae</taxon>
        <taxon>Clostridium</taxon>
    </lineage>
</organism>
<dbReference type="NCBIfam" id="NF009114">
    <property type="entry name" value="PRK12464.1"/>
    <property type="match status" value="1"/>
</dbReference>
<dbReference type="PANTHER" id="PTHR30525:SF0">
    <property type="entry name" value="1-DEOXY-D-XYLULOSE 5-PHOSPHATE REDUCTOISOMERASE, CHLOROPLASTIC"/>
    <property type="match status" value="1"/>
</dbReference>
<feature type="binding site" evidence="9">
    <location>
        <position position="125"/>
    </location>
    <ligand>
        <name>1-deoxy-D-xylulose 5-phosphate</name>
        <dbReference type="ChEBI" id="CHEBI:57792"/>
    </ligand>
</feature>
<comment type="catalytic activity">
    <reaction evidence="8">
        <text>2-C-methyl-D-erythritol 4-phosphate + NADP(+) = 1-deoxy-D-xylulose 5-phosphate + NADPH + H(+)</text>
        <dbReference type="Rhea" id="RHEA:13717"/>
        <dbReference type="ChEBI" id="CHEBI:15378"/>
        <dbReference type="ChEBI" id="CHEBI:57783"/>
        <dbReference type="ChEBI" id="CHEBI:57792"/>
        <dbReference type="ChEBI" id="CHEBI:58262"/>
        <dbReference type="ChEBI" id="CHEBI:58349"/>
        <dbReference type="EC" id="1.1.1.267"/>
    </reaction>
    <physiologicalReaction direction="right-to-left" evidence="8">
        <dbReference type="Rhea" id="RHEA:13719"/>
    </physiologicalReaction>
</comment>
<dbReference type="InterPro" id="IPR013512">
    <property type="entry name" value="DXP_reductoisomerase_N"/>
</dbReference>
<feature type="binding site" evidence="9">
    <location>
        <position position="212"/>
    </location>
    <ligand>
        <name>1-deoxy-D-xylulose 5-phosphate</name>
        <dbReference type="ChEBI" id="CHEBI:57792"/>
    </ligand>
</feature>
<feature type="domain" description="DXP reductoisomerase C-terminal" evidence="12">
    <location>
        <begin position="261"/>
        <end position="377"/>
    </location>
</feature>
<dbReference type="Gene3D" id="1.10.1740.10">
    <property type="match status" value="1"/>
</dbReference>
<keyword evidence="5 9" id="KW-0560">Oxidoreductase</keyword>
<evidence type="ECO:0000259" key="11">
    <source>
        <dbReference type="Pfam" id="PF08436"/>
    </source>
</evidence>
<name>A0A1M6RLA6_9CLOT</name>
<feature type="binding site" evidence="9">
    <location>
        <position position="151"/>
    </location>
    <ligand>
        <name>1-deoxy-D-xylulose 5-phosphate</name>
        <dbReference type="ChEBI" id="CHEBI:57792"/>
    </ligand>
</feature>
<keyword evidence="14" id="KW-1185">Reference proteome</keyword>
<accession>A0A1M6RLA6</accession>
<dbReference type="InterPro" id="IPR026877">
    <property type="entry name" value="DXPR_C"/>
</dbReference>
<evidence type="ECO:0000313" key="14">
    <source>
        <dbReference type="Proteomes" id="UP000184310"/>
    </source>
</evidence>
<evidence type="ECO:0000256" key="9">
    <source>
        <dbReference type="HAMAP-Rule" id="MF_00183"/>
    </source>
</evidence>
<feature type="binding site" evidence="9">
    <location>
        <position position="11"/>
    </location>
    <ligand>
        <name>NADPH</name>
        <dbReference type="ChEBI" id="CHEBI:57783"/>
    </ligand>
</feature>
<dbReference type="Gene3D" id="3.40.50.720">
    <property type="entry name" value="NAD(P)-binding Rossmann-like Domain"/>
    <property type="match status" value="1"/>
</dbReference>
<dbReference type="SUPFAM" id="SSF69055">
    <property type="entry name" value="1-deoxy-D-xylulose-5-phosphate reductoisomerase, C-terminal domain"/>
    <property type="match status" value="1"/>
</dbReference>
<dbReference type="GO" id="GO:0051484">
    <property type="term" value="P:isopentenyl diphosphate biosynthetic process, methylerythritol 4-phosphate pathway involved in terpenoid biosynthetic process"/>
    <property type="evidence" value="ECO:0007669"/>
    <property type="project" value="UniProtKB-ARBA"/>
</dbReference>
<dbReference type="InterPro" id="IPR003821">
    <property type="entry name" value="DXP_reductoisomerase"/>
</dbReference>
<feature type="binding site" evidence="9">
    <location>
        <position position="13"/>
    </location>
    <ligand>
        <name>NADPH</name>
        <dbReference type="ChEBI" id="CHEBI:57783"/>
    </ligand>
</feature>
<dbReference type="GO" id="GO:0030604">
    <property type="term" value="F:1-deoxy-D-xylulose-5-phosphate reductoisomerase activity"/>
    <property type="evidence" value="ECO:0007669"/>
    <property type="project" value="UniProtKB-UniRule"/>
</dbReference>
<dbReference type="Pfam" id="PF02670">
    <property type="entry name" value="DXP_reductoisom"/>
    <property type="match status" value="1"/>
</dbReference>
<dbReference type="STRING" id="1121302.SAMN02745163_03617"/>
<dbReference type="FunFam" id="3.40.50.720:FF:000045">
    <property type="entry name" value="1-deoxy-D-xylulose 5-phosphate reductoisomerase"/>
    <property type="match status" value="1"/>
</dbReference>
<feature type="binding site" evidence="9">
    <location>
        <position position="218"/>
    </location>
    <ligand>
        <name>1-deoxy-D-xylulose 5-phosphate</name>
        <dbReference type="ChEBI" id="CHEBI:57792"/>
    </ligand>
</feature>
<dbReference type="Proteomes" id="UP000184310">
    <property type="component" value="Unassembled WGS sequence"/>
</dbReference>
<feature type="domain" description="1-deoxy-D-xylulose 5-phosphate reductoisomerase C-terminal" evidence="11">
    <location>
        <begin position="146"/>
        <end position="229"/>
    </location>
</feature>
<feature type="binding site" evidence="9">
    <location>
        <position position="37"/>
    </location>
    <ligand>
        <name>NADPH</name>
        <dbReference type="ChEBI" id="CHEBI:57783"/>
    </ligand>
</feature>
<feature type="binding site" evidence="9">
    <location>
        <position position="152"/>
    </location>
    <ligand>
        <name>Mn(2+)</name>
        <dbReference type="ChEBI" id="CHEBI:29035"/>
    </ligand>
</feature>
<dbReference type="EMBL" id="FQZB01000016">
    <property type="protein sequence ID" value="SHK33232.1"/>
    <property type="molecule type" value="Genomic_DNA"/>
</dbReference>
<dbReference type="AlphaFoldDB" id="A0A1M6RLA6"/>
<evidence type="ECO:0000256" key="3">
    <source>
        <dbReference type="ARBA" id="ARBA00022723"/>
    </source>
</evidence>
<evidence type="ECO:0000256" key="2">
    <source>
        <dbReference type="ARBA" id="ARBA00006825"/>
    </source>
</evidence>
<dbReference type="InterPro" id="IPR013644">
    <property type="entry name" value="DXP_reductoisomerase_C"/>
</dbReference>
<feature type="binding site" evidence="9">
    <location>
        <position position="221"/>
    </location>
    <ligand>
        <name>1-deoxy-D-xylulose 5-phosphate</name>
        <dbReference type="ChEBI" id="CHEBI:57792"/>
    </ligand>
</feature>
<keyword evidence="3 9" id="KW-0479">Metal-binding</keyword>
<comment type="cofactor">
    <cofactor evidence="9">
        <name>Mg(2+)</name>
        <dbReference type="ChEBI" id="CHEBI:18420"/>
    </cofactor>
    <cofactor evidence="9">
        <name>Mn(2+)</name>
        <dbReference type="ChEBI" id="CHEBI:29035"/>
    </cofactor>
</comment>
<dbReference type="PIRSF" id="PIRSF006205">
    <property type="entry name" value="Dxp_reductismrs"/>
    <property type="match status" value="1"/>
</dbReference>
<dbReference type="Pfam" id="PF13288">
    <property type="entry name" value="DXPR_C"/>
    <property type="match status" value="1"/>
</dbReference>
<protein>
    <recommendedName>
        <fullName evidence="9">1-deoxy-D-xylulose 5-phosphate reductoisomerase</fullName>
        <shortName evidence="9">DXP reductoisomerase</shortName>
        <ecNumber evidence="9">1.1.1.267</ecNumber>
    </recommendedName>
    <alternativeName>
        <fullName evidence="9">1-deoxyxylulose-5-phosphate reductoisomerase</fullName>
    </alternativeName>
    <alternativeName>
        <fullName evidence="9">2-C-methyl-D-erythritol 4-phosphate synthase</fullName>
    </alternativeName>
</protein>
<feature type="binding site" evidence="9">
    <location>
        <position position="124"/>
    </location>
    <ligand>
        <name>NADPH</name>
        <dbReference type="ChEBI" id="CHEBI:57783"/>
    </ligand>
</feature>
<dbReference type="GO" id="GO:0016853">
    <property type="term" value="F:isomerase activity"/>
    <property type="evidence" value="ECO:0007669"/>
    <property type="project" value="UniProtKB-KW"/>
</dbReference>
<dbReference type="PANTHER" id="PTHR30525">
    <property type="entry name" value="1-DEOXY-D-XYLULOSE 5-PHOSPHATE REDUCTOISOMERASE"/>
    <property type="match status" value="1"/>
</dbReference>
<dbReference type="GO" id="GO:0070402">
    <property type="term" value="F:NADPH binding"/>
    <property type="evidence" value="ECO:0007669"/>
    <property type="project" value="InterPro"/>
</dbReference>
<dbReference type="SUPFAM" id="SSF55347">
    <property type="entry name" value="Glyceraldehyde-3-phosphate dehydrogenase-like, C-terminal domain"/>
    <property type="match status" value="1"/>
</dbReference>
<feature type="binding site" evidence="9">
    <location>
        <position position="12"/>
    </location>
    <ligand>
        <name>NADPH</name>
        <dbReference type="ChEBI" id="CHEBI:57783"/>
    </ligand>
</feature>
<dbReference type="Pfam" id="PF08436">
    <property type="entry name" value="DXP_redisom_C"/>
    <property type="match status" value="1"/>
</dbReference>
<dbReference type="NCBIfam" id="TIGR00243">
    <property type="entry name" value="Dxr"/>
    <property type="match status" value="1"/>
</dbReference>
<feature type="binding site" evidence="9">
    <location>
        <position position="150"/>
    </location>
    <ligand>
        <name>Mn(2+)</name>
        <dbReference type="ChEBI" id="CHEBI:29035"/>
    </ligand>
</feature>
<evidence type="ECO:0000256" key="7">
    <source>
        <dbReference type="ARBA" id="ARBA00023229"/>
    </source>
</evidence>
<keyword evidence="13" id="KW-0413">Isomerase</keyword>
<dbReference type="SUPFAM" id="SSF51735">
    <property type="entry name" value="NAD(P)-binding Rossmann-fold domains"/>
    <property type="match status" value="1"/>
</dbReference>
<dbReference type="RefSeq" id="WP_072991258.1">
    <property type="nucleotide sequence ID" value="NZ_FQZB01000016.1"/>
</dbReference>
<keyword evidence="6 9" id="KW-0464">Manganese</keyword>
<dbReference type="EC" id="1.1.1.267" evidence="9"/>
<reference evidence="13 14" key="1">
    <citation type="submission" date="2016-11" db="EMBL/GenBank/DDBJ databases">
        <authorList>
            <person name="Jaros S."/>
            <person name="Januszkiewicz K."/>
            <person name="Wedrychowicz H."/>
        </authorList>
    </citation>
    <scope>NUCLEOTIDE SEQUENCE [LARGE SCALE GENOMIC DNA]</scope>
    <source>
        <strain evidence="13 14">DSM 21758</strain>
    </source>
</reference>
<dbReference type="InterPro" id="IPR036169">
    <property type="entry name" value="DXPR_C_sf"/>
</dbReference>
<comment type="similarity">
    <text evidence="2 9">Belongs to the DXR family.</text>
</comment>
<evidence type="ECO:0000256" key="5">
    <source>
        <dbReference type="ARBA" id="ARBA00023002"/>
    </source>
</evidence>
<feature type="binding site" evidence="9">
    <location>
        <position position="205"/>
    </location>
    <ligand>
        <name>NADPH</name>
        <dbReference type="ChEBI" id="CHEBI:57783"/>
    </ligand>
</feature>
<feature type="binding site" evidence="9">
    <location>
        <position position="217"/>
    </location>
    <ligand>
        <name>1-deoxy-D-xylulose 5-phosphate</name>
        <dbReference type="ChEBI" id="CHEBI:57792"/>
    </ligand>
</feature>
<dbReference type="UniPathway" id="UPA00056">
    <property type="reaction ID" value="UER00092"/>
</dbReference>
<evidence type="ECO:0000313" key="13">
    <source>
        <dbReference type="EMBL" id="SHK33232.1"/>
    </source>
</evidence>
<dbReference type="GO" id="GO:0030145">
    <property type="term" value="F:manganese ion binding"/>
    <property type="evidence" value="ECO:0007669"/>
    <property type="project" value="TreeGrafter"/>
</dbReference>
<evidence type="ECO:0000259" key="12">
    <source>
        <dbReference type="Pfam" id="PF13288"/>
    </source>
</evidence>
<keyword evidence="4 9" id="KW-0521">NADP</keyword>
<evidence type="ECO:0000256" key="1">
    <source>
        <dbReference type="ARBA" id="ARBA00005094"/>
    </source>
</evidence>
<evidence type="ECO:0000259" key="10">
    <source>
        <dbReference type="Pfam" id="PF02670"/>
    </source>
</evidence>
<feature type="binding site" evidence="9">
    <location>
        <position position="10"/>
    </location>
    <ligand>
        <name>NADPH</name>
        <dbReference type="ChEBI" id="CHEBI:57783"/>
    </ligand>
</feature>
<keyword evidence="9" id="KW-0460">Magnesium</keyword>
<sequence length="384" mass="42848">MRKISILGATGSIGTQTLEVLRFHKGEFELLGISAHKSVDKVIGIVKEFSPKVVAITEKEAYEELKNRLIKEGLSCNLVFGMEGLKKVASLDEVDMVVTSVVGMIGLEPTLEAIRHKKDIALANKETLVVAGELIMREAKNFGVKILPVDSEHSAIYQCLQGNENNKISKVILTASGGPFRGKNLEFLKSVKVGDALKHPKWTMGAKISIDSSTLMNKGLEVIEAHFLFNCDYDNIQVVVHPQSIIHSMVEYTDGSVIAQLGTTDMRLAIQYALNYKERKGNVAGNLDFYKLKELTFEEPDFKTFKCLALAYKAGKIGKLLPAIMNGANEACVDLFLNEKIRYLDIVNTIEECMENFDYNKEVTLENVINIDKEVRKFVYSKWS</sequence>
<feature type="binding site" evidence="9">
    <location>
        <position position="152"/>
    </location>
    <ligand>
        <name>1-deoxy-D-xylulose 5-phosphate</name>
        <dbReference type="ChEBI" id="CHEBI:57792"/>
    </ligand>
</feature>
<evidence type="ECO:0000256" key="4">
    <source>
        <dbReference type="ARBA" id="ARBA00022857"/>
    </source>
</evidence>
<dbReference type="OrthoDB" id="9806546at2"/>
<evidence type="ECO:0000256" key="8">
    <source>
        <dbReference type="ARBA" id="ARBA00048543"/>
    </source>
</evidence>
<keyword evidence="7 9" id="KW-0414">Isoprene biosynthesis</keyword>
<evidence type="ECO:0000256" key="6">
    <source>
        <dbReference type="ARBA" id="ARBA00023211"/>
    </source>
</evidence>
<dbReference type="InterPro" id="IPR036291">
    <property type="entry name" value="NAD(P)-bd_dom_sf"/>
</dbReference>
<gene>
    <name evidence="9" type="primary">dxr</name>
    <name evidence="13" type="ORF">SAMN02745163_03617</name>
</gene>
<proteinExistence type="inferred from homology"/>
<comment type="pathway">
    <text evidence="1 9">Isoprenoid biosynthesis; isopentenyl diphosphate biosynthesis via DXP pathway; isopentenyl diphosphate from 1-deoxy-D-xylulose 5-phosphate: step 1/6.</text>
</comment>